<dbReference type="Proteomes" id="UP000292408">
    <property type="component" value="Unassembled WGS sequence"/>
</dbReference>
<gene>
    <name evidence="1" type="ORF">EV140_1141</name>
</gene>
<evidence type="ECO:0000313" key="1">
    <source>
        <dbReference type="EMBL" id="RZT62607.1"/>
    </source>
</evidence>
<sequence length="296" mass="31979">MRRRTLLAVIAAGLTVGVMLGLTSERWAPLMALDALSIFDGEPSGEDRWTSTNFAANSILATRRIATLGDTEIFAVRSTVDMWSGMPHPEGVLCVSARSPRLVFFSTGCVSETVFREHGLRGVLSAIEQPSGFPTWRTERLITVVWSPTGEVTVVDLTDEVVLSPDELYSEEERAVGLDIPFIDTLRFTGADPDVSRLVAESVSLPELGPGEIGRGSDSGVTTTTYLSVHAGATADAERSVCLTVRFNDELLPPVCDSLATFRESGITLQLVDEGVTLFARPREGVGFDVSARETR</sequence>
<dbReference type="EMBL" id="SGXT01000013">
    <property type="protein sequence ID" value="RZT62607.1"/>
    <property type="molecule type" value="Genomic_DNA"/>
</dbReference>
<keyword evidence="2" id="KW-1185">Reference proteome</keyword>
<dbReference type="OrthoDB" id="5132506at2"/>
<accession>A0A4Q7TQV1</accession>
<protein>
    <submittedName>
        <fullName evidence="1">Uncharacterized protein</fullName>
    </submittedName>
</protein>
<evidence type="ECO:0000313" key="2">
    <source>
        <dbReference type="Proteomes" id="UP000292408"/>
    </source>
</evidence>
<dbReference type="RefSeq" id="WP_130281865.1">
    <property type="nucleotide sequence ID" value="NZ_SGXT01000013.1"/>
</dbReference>
<dbReference type="AlphaFoldDB" id="A0A4Q7TQV1"/>
<name>A0A4Q7TQV1_9MICO</name>
<organism evidence="1 2">
    <name type="scientific">Microcella alkaliphila</name>
    <dbReference type="NCBI Taxonomy" id="279828"/>
    <lineage>
        <taxon>Bacteria</taxon>
        <taxon>Bacillati</taxon>
        <taxon>Actinomycetota</taxon>
        <taxon>Actinomycetes</taxon>
        <taxon>Micrococcales</taxon>
        <taxon>Microbacteriaceae</taxon>
        <taxon>Microcella</taxon>
    </lineage>
</organism>
<comment type="caution">
    <text evidence="1">The sequence shown here is derived from an EMBL/GenBank/DDBJ whole genome shotgun (WGS) entry which is preliminary data.</text>
</comment>
<reference evidence="1 2" key="1">
    <citation type="journal article" date="2015" name="Stand. Genomic Sci.">
        <title>Genomic Encyclopedia of Bacterial and Archaeal Type Strains, Phase III: the genomes of soil and plant-associated and newly described type strains.</title>
        <authorList>
            <person name="Whitman W.B."/>
            <person name="Woyke T."/>
            <person name="Klenk H.P."/>
            <person name="Zhou Y."/>
            <person name="Lilburn T.G."/>
            <person name="Beck B.J."/>
            <person name="De Vos P."/>
            <person name="Vandamme P."/>
            <person name="Eisen J.A."/>
            <person name="Garrity G."/>
            <person name="Hugenholtz P."/>
            <person name="Kyrpides N.C."/>
        </authorList>
    </citation>
    <scope>NUCLEOTIDE SEQUENCE [LARGE SCALE GENOMIC DNA]</scope>
    <source>
        <strain evidence="1 2">AC4r</strain>
    </source>
</reference>
<proteinExistence type="predicted"/>